<dbReference type="InParanoid" id="A0A2P5F140"/>
<dbReference type="Proteomes" id="UP000237000">
    <property type="component" value="Unassembled WGS sequence"/>
</dbReference>
<gene>
    <name evidence="2" type="ORF">TorRG33x02_127890</name>
</gene>
<dbReference type="AlphaFoldDB" id="A0A2P5F140"/>
<proteinExistence type="predicted"/>
<sequence>VPFFDFRVFRNSAFFPVPLRYRSRTWLKRFSKSSDSDPGWGVGVGSEESEEGGESGSVALVVKEKRGLGAWGLGEEDASGNGFGSCREDDGIVAMFMSCTVLCSLTGFSFSG</sequence>
<feature type="non-terminal residue" evidence="2">
    <location>
        <position position="1"/>
    </location>
</feature>
<protein>
    <submittedName>
        <fullName evidence="2">Uncharacterized protein</fullName>
    </submittedName>
</protein>
<organism evidence="2 3">
    <name type="scientific">Trema orientale</name>
    <name type="common">Charcoal tree</name>
    <name type="synonym">Celtis orientalis</name>
    <dbReference type="NCBI Taxonomy" id="63057"/>
    <lineage>
        <taxon>Eukaryota</taxon>
        <taxon>Viridiplantae</taxon>
        <taxon>Streptophyta</taxon>
        <taxon>Embryophyta</taxon>
        <taxon>Tracheophyta</taxon>
        <taxon>Spermatophyta</taxon>
        <taxon>Magnoliopsida</taxon>
        <taxon>eudicotyledons</taxon>
        <taxon>Gunneridae</taxon>
        <taxon>Pentapetalae</taxon>
        <taxon>rosids</taxon>
        <taxon>fabids</taxon>
        <taxon>Rosales</taxon>
        <taxon>Cannabaceae</taxon>
        <taxon>Trema</taxon>
    </lineage>
</organism>
<comment type="caution">
    <text evidence="2">The sequence shown here is derived from an EMBL/GenBank/DDBJ whole genome shotgun (WGS) entry which is preliminary data.</text>
</comment>
<dbReference type="OrthoDB" id="10306019at2759"/>
<dbReference type="EMBL" id="JXTC01000074">
    <property type="protein sequence ID" value="PON91506.1"/>
    <property type="molecule type" value="Genomic_DNA"/>
</dbReference>
<reference evidence="3" key="1">
    <citation type="submission" date="2016-06" db="EMBL/GenBank/DDBJ databases">
        <title>Parallel loss of symbiosis genes in relatives of nitrogen-fixing non-legume Parasponia.</title>
        <authorList>
            <person name="Van Velzen R."/>
            <person name="Holmer R."/>
            <person name="Bu F."/>
            <person name="Rutten L."/>
            <person name="Van Zeijl A."/>
            <person name="Liu W."/>
            <person name="Santuari L."/>
            <person name="Cao Q."/>
            <person name="Sharma T."/>
            <person name="Shen D."/>
            <person name="Roswanjaya Y."/>
            <person name="Wardhani T."/>
            <person name="Kalhor M.S."/>
            <person name="Jansen J."/>
            <person name="Van den Hoogen J."/>
            <person name="Gungor B."/>
            <person name="Hartog M."/>
            <person name="Hontelez J."/>
            <person name="Verver J."/>
            <person name="Yang W.-C."/>
            <person name="Schijlen E."/>
            <person name="Repin R."/>
            <person name="Schilthuizen M."/>
            <person name="Schranz E."/>
            <person name="Heidstra R."/>
            <person name="Miyata K."/>
            <person name="Fedorova E."/>
            <person name="Kohlen W."/>
            <person name="Bisseling T."/>
            <person name="Smit S."/>
            <person name="Geurts R."/>
        </authorList>
    </citation>
    <scope>NUCLEOTIDE SEQUENCE [LARGE SCALE GENOMIC DNA]</scope>
    <source>
        <strain evidence="3">cv. RG33-2</strain>
    </source>
</reference>
<name>A0A2P5F140_TREOI</name>
<evidence type="ECO:0000256" key="1">
    <source>
        <dbReference type="SAM" id="MobiDB-lite"/>
    </source>
</evidence>
<evidence type="ECO:0000313" key="2">
    <source>
        <dbReference type="EMBL" id="PON91506.1"/>
    </source>
</evidence>
<keyword evidence="3" id="KW-1185">Reference proteome</keyword>
<accession>A0A2P5F140</accession>
<feature type="region of interest" description="Disordered" evidence="1">
    <location>
        <begin position="31"/>
        <end position="56"/>
    </location>
</feature>
<evidence type="ECO:0000313" key="3">
    <source>
        <dbReference type="Proteomes" id="UP000237000"/>
    </source>
</evidence>